<evidence type="ECO:0000313" key="15">
    <source>
        <dbReference type="Proteomes" id="UP000190389"/>
    </source>
</evidence>
<dbReference type="GO" id="GO:0004824">
    <property type="term" value="F:lysine-tRNA ligase activity"/>
    <property type="evidence" value="ECO:0007669"/>
    <property type="project" value="UniProtKB-UniRule"/>
</dbReference>
<comment type="catalytic activity">
    <reaction evidence="10 11 12">
        <text>tRNA(Lys) + L-lysine + ATP = L-lysyl-tRNA(Lys) + AMP + diphosphate</text>
        <dbReference type="Rhea" id="RHEA:20792"/>
        <dbReference type="Rhea" id="RHEA-COMP:9696"/>
        <dbReference type="Rhea" id="RHEA-COMP:9697"/>
        <dbReference type="ChEBI" id="CHEBI:30616"/>
        <dbReference type="ChEBI" id="CHEBI:32551"/>
        <dbReference type="ChEBI" id="CHEBI:33019"/>
        <dbReference type="ChEBI" id="CHEBI:78442"/>
        <dbReference type="ChEBI" id="CHEBI:78529"/>
        <dbReference type="ChEBI" id="CHEBI:456215"/>
        <dbReference type="EC" id="6.1.1.6"/>
    </reaction>
</comment>
<dbReference type="InterPro" id="IPR006195">
    <property type="entry name" value="aa-tRNA-synth_II"/>
</dbReference>
<comment type="subcellular location">
    <subcellularLocation>
        <location evidence="1 11">Cytoplasm</location>
    </subcellularLocation>
</comment>
<evidence type="ECO:0000256" key="4">
    <source>
        <dbReference type="ARBA" id="ARBA00022598"/>
    </source>
</evidence>
<keyword evidence="15" id="KW-1185">Reference proteome</keyword>
<comment type="cofactor">
    <cofactor evidence="11 12">
        <name>Mg(2+)</name>
        <dbReference type="ChEBI" id="CHEBI:18420"/>
    </cofactor>
    <text evidence="11 12">Binds 3 Mg(2+) ions per subunit.</text>
</comment>
<dbReference type="SUPFAM" id="SSF50249">
    <property type="entry name" value="Nucleic acid-binding proteins"/>
    <property type="match status" value="1"/>
</dbReference>
<dbReference type="InterPro" id="IPR044136">
    <property type="entry name" value="Lys-tRNA-ligase_II_N"/>
</dbReference>
<keyword evidence="9 11" id="KW-0030">Aminoacyl-tRNA synthetase</keyword>
<dbReference type="CDD" id="cd00775">
    <property type="entry name" value="LysRS_core"/>
    <property type="match status" value="1"/>
</dbReference>
<evidence type="ECO:0000256" key="2">
    <source>
        <dbReference type="ARBA" id="ARBA00011738"/>
    </source>
</evidence>
<dbReference type="HAMAP" id="MF_00252">
    <property type="entry name" value="Lys_tRNA_synth_class2"/>
    <property type="match status" value="1"/>
</dbReference>
<dbReference type="PRINTS" id="PR00982">
    <property type="entry name" value="TRNASYNTHLYS"/>
</dbReference>
<dbReference type="Pfam" id="PF00152">
    <property type="entry name" value="tRNA-synt_2"/>
    <property type="match status" value="1"/>
</dbReference>
<dbReference type="CDD" id="cd04322">
    <property type="entry name" value="LysRS_N"/>
    <property type="match status" value="1"/>
</dbReference>
<feature type="binding site" evidence="11">
    <location>
        <position position="405"/>
    </location>
    <ligand>
        <name>Mg(2+)</name>
        <dbReference type="ChEBI" id="CHEBI:18420"/>
        <label>2</label>
    </ligand>
</feature>
<keyword evidence="6 11" id="KW-0547">Nucleotide-binding</keyword>
<comment type="subunit">
    <text evidence="2 11">Homodimer.</text>
</comment>
<feature type="binding site" evidence="11">
    <location>
        <position position="405"/>
    </location>
    <ligand>
        <name>Mg(2+)</name>
        <dbReference type="ChEBI" id="CHEBI:18420"/>
        <label>1</label>
    </ligand>
</feature>
<keyword evidence="8 11" id="KW-0648">Protein biosynthesis</keyword>
<evidence type="ECO:0000259" key="13">
    <source>
        <dbReference type="PROSITE" id="PS50862"/>
    </source>
</evidence>
<evidence type="ECO:0000256" key="1">
    <source>
        <dbReference type="ARBA" id="ARBA00004496"/>
    </source>
</evidence>
<keyword evidence="3 11" id="KW-0963">Cytoplasm</keyword>
<evidence type="ECO:0000256" key="3">
    <source>
        <dbReference type="ARBA" id="ARBA00022490"/>
    </source>
</evidence>
<dbReference type="PANTHER" id="PTHR42918">
    <property type="entry name" value="LYSYL-TRNA SYNTHETASE"/>
    <property type="match status" value="1"/>
</dbReference>
<organism evidence="14 15">
    <name type="scientific">Mycoplasmopsis verecunda</name>
    <dbReference type="NCBI Taxonomy" id="171291"/>
    <lineage>
        <taxon>Bacteria</taxon>
        <taxon>Bacillati</taxon>
        <taxon>Mycoplasmatota</taxon>
        <taxon>Mycoplasmoidales</taxon>
        <taxon>Metamycoplasmataceae</taxon>
        <taxon>Mycoplasmopsis</taxon>
    </lineage>
</organism>
<evidence type="ECO:0000256" key="5">
    <source>
        <dbReference type="ARBA" id="ARBA00022723"/>
    </source>
</evidence>
<feature type="domain" description="Aminoacyl-transfer RNA synthetases class-II family profile" evidence="13">
    <location>
        <begin position="174"/>
        <end position="482"/>
    </location>
</feature>
<evidence type="ECO:0000256" key="10">
    <source>
        <dbReference type="ARBA" id="ARBA00048573"/>
    </source>
</evidence>
<dbReference type="InterPro" id="IPR018149">
    <property type="entry name" value="Lys-tRNA-synth_II_C"/>
</dbReference>
<dbReference type="GO" id="GO:0000049">
    <property type="term" value="F:tRNA binding"/>
    <property type="evidence" value="ECO:0007669"/>
    <property type="project" value="TreeGrafter"/>
</dbReference>
<evidence type="ECO:0000256" key="12">
    <source>
        <dbReference type="RuleBase" id="RU000336"/>
    </source>
</evidence>
<dbReference type="InterPro" id="IPR012340">
    <property type="entry name" value="NA-bd_OB-fold"/>
</dbReference>
<evidence type="ECO:0000256" key="8">
    <source>
        <dbReference type="ARBA" id="ARBA00022917"/>
    </source>
</evidence>
<sequence>MEKYTEQELIRRNKLDFYKENNIEAFAKANNLKALSYSDDIEAKYNQYSKEELDEKAISVAITGRILTIRGPFILLKDYHGKMQVYFNKKEHSEELVKLVASFDLGDIIYVEGLVMKTHTGAVTVKAQNIKLLTKALKPLPDKYHGLADVEERYRHRYVDLIVNDESMKTFWTRTKIISEIRRYFDEQGYMEVETPFLHDYLSGASARPFTTHHNALDQEFVLRIATEIPLKKLLVGGVDKVYEIGRIFRNEGIDTTHNPEFTSIEFYEAYSNLEGMMQHTEKLFKRLATKLGKEMVVNKGVEIDLTKPFNRVDMVEAVSEATGVNFREISFEQGKEVANKYGIKVQKFHQLGHIINELFEELIEKTLIQPTFVYGHPIEISPLTAKGSDPRFVERAELFINTKEYANMYTELSDPIDQLQRFQEQLEEKNNGNDEASDIDWDFVEALEYGMPPTGGCGIGIDRLTMLLAEKDSIRDVLLFPTMKRK</sequence>
<dbReference type="GO" id="GO:0005524">
    <property type="term" value="F:ATP binding"/>
    <property type="evidence" value="ECO:0007669"/>
    <property type="project" value="UniProtKB-UniRule"/>
</dbReference>
<dbReference type="Gene3D" id="2.40.50.140">
    <property type="entry name" value="Nucleic acid-binding proteins"/>
    <property type="match status" value="1"/>
</dbReference>
<keyword evidence="5 11" id="KW-0479">Metal-binding</keyword>
<dbReference type="OrthoDB" id="9801152at2"/>
<dbReference type="Pfam" id="PF01336">
    <property type="entry name" value="tRNA_anti-codon"/>
    <property type="match status" value="1"/>
</dbReference>
<protein>
    <recommendedName>
        <fullName evidence="11">Lysine--tRNA ligase</fullName>
        <ecNumber evidence="11">6.1.1.6</ecNumber>
    </recommendedName>
    <alternativeName>
        <fullName evidence="11">Lysyl-tRNA synthetase</fullName>
        <shortName evidence="11">LysRS</shortName>
    </alternativeName>
</protein>
<comment type="similarity">
    <text evidence="11">Belongs to the class-II aminoacyl-tRNA synthetase family.</text>
</comment>
<dbReference type="NCBIfam" id="NF001756">
    <property type="entry name" value="PRK00484.1"/>
    <property type="match status" value="1"/>
</dbReference>
<dbReference type="GO" id="GO:0006430">
    <property type="term" value="P:lysyl-tRNA aminoacylation"/>
    <property type="evidence" value="ECO:0007669"/>
    <property type="project" value="UniProtKB-UniRule"/>
</dbReference>
<proteinExistence type="inferred from homology"/>
<dbReference type="GO" id="GO:0005829">
    <property type="term" value="C:cytosol"/>
    <property type="evidence" value="ECO:0007669"/>
    <property type="project" value="TreeGrafter"/>
</dbReference>
<keyword evidence="11 12" id="KW-0460">Magnesium</keyword>
<dbReference type="InterPro" id="IPR004365">
    <property type="entry name" value="NA-bd_OB_tRNA"/>
</dbReference>
<name>A0A1T4MFG2_9BACT</name>
<dbReference type="InterPro" id="IPR045864">
    <property type="entry name" value="aa-tRNA-synth_II/BPL/LPL"/>
</dbReference>
<dbReference type="Gene3D" id="3.30.930.10">
    <property type="entry name" value="Bira Bifunctional Protein, Domain 2"/>
    <property type="match status" value="1"/>
</dbReference>
<dbReference type="RefSeq" id="WP_078747384.1">
    <property type="nucleotide sequence ID" value="NZ_CP137850.1"/>
</dbReference>
<evidence type="ECO:0000256" key="7">
    <source>
        <dbReference type="ARBA" id="ARBA00022840"/>
    </source>
</evidence>
<dbReference type="EMBL" id="FUXF01000042">
    <property type="protein sequence ID" value="SJZ65605.1"/>
    <property type="molecule type" value="Genomic_DNA"/>
</dbReference>
<reference evidence="15" key="1">
    <citation type="submission" date="2017-02" db="EMBL/GenBank/DDBJ databases">
        <authorList>
            <person name="Varghese N."/>
            <person name="Submissions S."/>
        </authorList>
    </citation>
    <scope>NUCLEOTIDE SEQUENCE [LARGE SCALE GENOMIC DNA]</scope>
    <source>
        <strain evidence="15">ATCC 27862</strain>
    </source>
</reference>
<dbReference type="PANTHER" id="PTHR42918:SF15">
    <property type="entry name" value="LYSINE--TRNA LIGASE, CHLOROPLASTIC_MITOCHONDRIAL"/>
    <property type="match status" value="1"/>
</dbReference>
<dbReference type="GO" id="GO:0000287">
    <property type="term" value="F:magnesium ion binding"/>
    <property type="evidence" value="ECO:0007669"/>
    <property type="project" value="UniProtKB-UniRule"/>
</dbReference>
<dbReference type="STRING" id="171291.SAMN02745154_00699"/>
<keyword evidence="7 11" id="KW-0067">ATP-binding</keyword>
<keyword evidence="4 11" id="KW-0436">Ligase</keyword>
<evidence type="ECO:0000313" key="14">
    <source>
        <dbReference type="EMBL" id="SJZ65605.1"/>
    </source>
</evidence>
<feature type="binding site" evidence="11">
    <location>
        <position position="398"/>
    </location>
    <ligand>
        <name>Mg(2+)</name>
        <dbReference type="ChEBI" id="CHEBI:18420"/>
        <label>1</label>
    </ligand>
</feature>
<dbReference type="InterPro" id="IPR002313">
    <property type="entry name" value="Lys-tRNA-ligase_II"/>
</dbReference>
<dbReference type="AlphaFoldDB" id="A0A1T4MFG2"/>
<dbReference type="Proteomes" id="UP000190389">
    <property type="component" value="Unassembled WGS sequence"/>
</dbReference>
<dbReference type="PROSITE" id="PS50862">
    <property type="entry name" value="AA_TRNA_LIGASE_II"/>
    <property type="match status" value="1"/>
</dbReference>
<evidence type="ECO:0000256" key="11">
    <source>
        <dbReference type="HAMAP-Rule" id="MF_00252"/>
    </source>
</evidence>
<accession>A0A1T4MFG2</accession>
<dbReference type="SUPFAM" id="SSF55681">
    <property type="entry name" value="Class II aaRS and biotin synthetases"/>
    <property type="match status" value="1"/>
</dbReference>
<evidence type="ECO:0000256" key="6">
    <source>
        <dbReference type="ARBA" id="ARBA00022741"/>
    </source>
</evidence>
<dbReference type="EC" id="6.1.1.6" evidence="11"/>
<evidence type="ECO:0000256" key="9">
    <source>
        <dbReference type="ARBA" id="ARBA00023146"/>
    </source>
</evidence>
<dbReference type="InterPro" id="IPR004364">
    <property type="entry name" value="Aa-tRNA-synt_II"/>
</dbReference>
<dbReference type="NCBIfam" id="TIGR00499">
    <property type="entry name" value="lysS_bact"/>
    <property type="match status" value="1"/>
</dbReference>
<gene>
    <name evidence="11" type="primary">lysS</name>
    <name evidence="14" type="ORF">SAMN02745154_00699</name>
</gene>